<name>A0A4E0RAZ6_FASHE</name>
<keyword evidence="5" id="KW-1185">Reference proteome</keyword>
<dbReference type="Gene3D" id="1.25.40.20">
    <property type="entry name" value="Ankyrin repeat-containing domain"/>
    <property type="match status" value="2"/>
</dbReference>
<gene>
    <name evidence="4" type="ORF">D915_004927</name>
</gene>
<dbReference type="SMART" id="SM00248">
    <property type="entry name" value="ANK"/>
    <property type="match status" value="5"/>
</dbReference>
<sequence>MTDILARPRSIPLNNVGLNSMVPQGRIDVRRLEAARSNRQLQLEEWEEYDRKMRSLDKKKQHSKQESKSKRVLFQKQYVLLDATLNNDIDEVRYLLEHGSNPNMSKEDGLTPLHQACINNNVDMCELLVRFGADVNGRDADQWTPLHTAAACGYIEVCEYLLANHADILATNVDGSIPYDIAEDEETSKFFLDEMRLMGISPAEVEEARSRPEKLMCNDIKEMYNNGVDLEQLDSQGAAPIHIAAACGYQEVLTLLLEMDVNPDQLDADSWTPAHVAVCWGQLEALELLIAYGADLNLTTPNGQDVFALCDTDEMHDRVTLLWDNRERLRAKVKSSGSYNTSKSLKRRRSTSSVHRSSLREKSNLSKREVMKEVQLAQTNTSNSDHLTEEVLIDETPSETERARSSLTSPRVILINETKRRSDASQNVPLASTAESSKPGGSPSLRRDPQKPRVIQIVRPQTGYGPGSELVSNRDNGSDISSDRPSQVDRTGRNNTGPNDSTRRGISVIDSRGTPENRSRRQSIDHYAPLQPKVNSVQPSVAYPAVNRTDTGAADALSQFSVQSSYQRSLTNGDNRSDETSPYGNCCRNCSIL</sequence>
<dbReference type="PANTHER" id="PTHR24179">
    <property type="entry name" value="PROTEIN PHOSPHATASE 1 REGULATORY SUBUNIT 12"/>
    <property type="match status" value="1"/>
</dbReference>
<proteinExistence type="predicted"/>
<feature type="region of interest" description="Disordered" evidence="3">
    <location>
        <begin position="334"/>
        <end position="536"/>
    </location>
</feature>
<accession>A0A4E0RAZ6</accession>
<evidence type="ECO:0000256" key="1">
    <source>
        <dbReference type="ARBA" id="ARBA00022737"/>
    </source>
</evidence>
<dbReference type="PRINTS" id="PR01415">
    <property type="entry name" value="ANKYRIN"/>
</dbReference>
<dbReference type="InterPro" id="IPR036770">
    <property type="entry name" value="Ankyrin_rpt-contain_sf"/>
</dbReference>
<dbReference type="PROSITE" id="PS50088">
    <property type="entry name" value="ANK_REPEAT"/>
    <property type="match status" value="4"/>
</dbReference>
<protein>
    <submittedName>
        <fullName evidence="4">Protein phosphatase 1 regulatory subunit 16A</fullName>
    </submittedName>
</protein>
<dbReference type="GO" id="GO:0004857">
    <property type="term" value="F:enzyme inhibitor activity"/>
    <property type="evidence" value="ECO:0007669"/>
    <property type="project" value="TreeGrafter"/>
</dbReference>
<organism evidence="4 5">
    <name type="scientific">Fasciola hepatica</name>
    <name type="common">Liver fluke</name>
    <dbReference type="NCBI Taxonomy" id="6192"/>
    <lineage>
        <taxon>Eukaryota</taxon>
        <taxon>Metazoa</taxon>
        <taxon>Spiralia</taxon>
        <taxon>Lophotrochozoa</taxon>
        <taxon>Platyhelminthes</taxon>
        <taxon>Trematoda</taxon>
        <taxon>Digenea</taxon>
        <taxon>Plagiorchiida</taxon>
        <taxon>Echinostomata</taxon>
        <taxon>Echinostomatoidea</taxon>
        <taxon>Fasciolidae</taxon>
        <taxon>Fasciola</taxon>
    </lineage>
</organism>
<dbReference type="InterPro" id="IPR051226">
    <property type="entry name" value="PP1_Regulatory_Subunit"/>
</dbReference>
<evidence type="ECO:0000256" key="2">
    <source>
        <dbReference type="PROSITE-ProRule" id="PRU00023"/>
    </source>
</evidence>
<dbReference type="SUPFAM" id="SSF48403">
    <property type="entry name" value="Ankyrin repeat"/>
    <property type="match status" value="1"/>
</dbReference>
<dbReference type="EMBL" id="JXXN02001638">
    <property type="protein sequence ID" value="THD24366.1"/>
    <property type="molecule type" value="Genomic_DNA"/>
</dbReference>
<feature type="repeat" description="ANK" evidence="2">
    <location>
        <begin position="108"/>
        <end position="140"/>
    </location>
</feature>
<feature type="repeat" description="ANK" evidence="2">
    <location>
        <begin position="269"/>
        <end position="301"/>
    </location>
</feature>
<feature type="compositionally biased region" description="Basic and acidic residues" evidence="3">
    <location>
        <begin position="513"/>
        <end position="524"/>
    </location>
</feature>
<dbReference type="PANTHER" id="PTHR24179:SF29">
    <property type="entry name" value="LD46604P"/>
    <property type="match status" value="1"/>
</dbReference>
<feature type="compositionally biased region" description="Basic and acidic residues" evidence="3">
    <location>
        <begin position="358"/>
        <end position="372"/>
    </location>
</feature>
<evidence type="ECO:0000313" key="5">
    <source>
        <dbReference type="Proteomes" id="UP000230066"/>
    </source>
</evidence>
<dbReference type="GO" id="GO:0005737">
    <property type="term" value="C:cytoplasm"/>
    <property type="evidence" value="ECO:0007669"/>
    <property type="project" value="TreeGrafter"/>
</dbReference>
<dbReference type="Proteomes" id="UP000230066">
    <property type="component" value="Unassembled WGS sequence"/>
</dbReference>
<evidence type="ECO:0000256" key="3">
    <source>
        <dbReference type="SAM" id="MobiDB-lite"/>
    </source>
</evidence>
<dbReference type="AlphaFoldDB" id="A0A4E0RAZ6"/>
<feature type="repeat" description="ANK" evidence="2">
    <location>
        <begin position="141"/>
        <end position="173"/>
    </location>
</feature>
<comment type="caution">
    <text evidence="4">The sequence shown here is derived from an EMBL/GenBank/DDBJ whole genome shotgun (WGS) entry which is preliminary data.</text>
</comment>
<dbReference type="InterPro" id="IPR002110">
    <property type="entry name" value="Ankyrin_rpt"/>
</dbReference>
<dbReference type="PROSITE" id="PS50297">
    <property type="entry name" value="ANK_REP_REGION"/>
    <property type="match status" value="4"/>
</dbReference>
<feature type="compositionally biased region" description="Polar residues" evidence="3">
    <location>
        <begin position="470"/>
        <end position="485"/>
    </location>
</feature>
<keyword evidence="1" id="KW-0677">Repeat</keyword>
<evidence type="ECO:0000313" key="4">
    <source>
        <dbReference type="EMBL" id="THD24366.1"/>
    </source>
</evidence>
<dbReference type="GO" id="GO:0019208">
    <property type="term" value="F:phosphatase regulator activity"/>
    <property type="evidence" value="ECO:0007669"/>
    <property type="project" value="TreeGrafter"/>
</dbReference>
<reference evidence="4" key="1">
    <citation type="submission" date="2019-03" db="EMBL/GenBank/DDBJ databases">
        <title>Improved annotation for the trematode Fasciola hepatica.</title>
        <authorList>
            <person name="Choi Y.-J."/>
            <person name="Martin J."/>
            <person name="Mitreva M."/>
        </authorList>
    </citation>
    <scope>NUCLEOTIDE SEQUENCE [LARGE SCALE GENOMIC DNA]</scope>
</reference>
<feature type="repeat" description="ANK" evidence="2">
    <location>
        <begin position="236"/>
        <end position="268"/>
    </location>
</feature>
<feature type="compositionally biased region" description="Polar residues" evidence="3">
    <location>
        <begin position="424"/>
        <end position="436"/>
    </location>
</feature>
<dbReference type="Pfam" id="PF12796">
    <property type="entry name" value="Ank_2"/>
    <property type="match status" value="2"/>
</dbReference>
<keyword evidence="2" id="KW-0040">ANK repeat</keyword>
<feature type="compositionally biased region" description="Polar residues" evidence="3">
    <location>
        <begin position="376"/>
        <end position="385"/>
    </location>
</feature>